<dbReference type="AlphaFoldDB" id="A0A238LAS6"/>
<name>A0A238LAS6_9RHOB</name>
<evidence type="ECO:0000313" key="1">
    <source>
        <dbReference type="EMBL" id="SMY06076.1"/>
    </source>
</evidence>
<evidence type="ECO:0000313" key="2">
    <source>
        <dbReference type="Proteomes" id="UP000201613"/>
    </source>
</evidence>
<protein>
    <submittedName>
        <fullName evidence="1">Uncharacterized protein</fullName>
    </submittedName>
</protein>
<organism evidence="1 2">
    <name type="scientific">Flavimaricola marinus</name>
    <dbReference type="NCBI Taxonomy" id="1819565"/>
    <lineage>
        <taxon>Bacteria</taxon>
        <taxon>Pseudomonadati</taxon>
        <taxon>Pseudomonadota</taxon>
        <taxon>Alphaproteobacteria</taxon>
        <taxon>Rhodobacterales</taxon>
        <taxon>Paracoccaceae</taxon>
        <taxon>Flavimaricola</taxon>
    </lineage>
</organism>
<accession>A0A238LAS6</accession>
<gene>
    <name evidence="1" type="ORF">LOM8899_00197</name>
</gene>
<reference evidence="1 2" key="1">
    <citation type="submission" date="2017-05" db="EMBL/GenBank/DDBJ databases">
        <authorList>
            <person name="Song R."/>
            <person name="Chenine A.L."/>
            <person name="Ruprecht R.M."/>
        </authorList>
    </citation>
    <scope>NUCLEOTIDE SEQUENCE [LARGE SCALE GENOMIC DNA]</scope>
    <source>
        <strain evidence="1 2">CECT 8899</strain>
    </source>
</reference>
<sequence length="53" mass="5955">MVALGLLTAMPIEPWRAAAAAYPARDLDWSEAAFDSWLKQRFPDLTSELAYKV</sequence>
<proteinExistence type="predicted"/>
<dbReference type="Proteomes" id="UP000201613">
    <property type="component" value="Unassembled WGS sequence"/>
</dbReference>
<keyword evidence="2" id="KW-1185">Reference proteome</keyword>
<dbReference type="EMBL" id="FXZK01000001">
    <property type="protein sequence ID" value="SMY06076.1"/>
    <property type="molecule type" value="Genomic_DNA"/>
</dbReference>